<dbReference type="STRING" id="230089.VY86_10400"/>
<protein>
    <submittedName>
        <fullName evidence="2">Uncharacterized protein</fullName>
    </submittedName>
</protein>
<reference evidence="3" key="2">
    <citation type="submission" date="2015-03" db="EMBL/GenBank/DDBJ databases">
        <title>Genome sequence of Azospirillum thiophilum strain DSM 21654T.</title>
        <authorList>
            <person name="Kwak Y."/>
            <person name="Shin J.-H."/>
        </authorList>
    </citation>
    <scope>NUCLEOTIDE SEQUENCE [LARGE SCALE GENOMIC DNA]</scope>
    <source>
        <strain evidence="3">DSM 15199</strain>
    </source>
</reference>
<proteinExistence type="predicted"/>
<feature type="transmembrane region" description="Helical" evidence="1">
    <location>
        <begin position="48"/>
        <end position="68"/>
    </location>
</feature>
<keyword evidence="3" id="KW-1185">Reference proteome</keyword>
<dbReference type="KEGG" id="ptt:VY86_10400"/>
<accession>A0A0F7LKI9</accession>
<organism evidence="2 3">
    <name type="scientific">Photorhabdus thracensis</name>
    <dbReference type="NCBI Taxonomy" id="230089"/>
    <lineage>
        <taxon>Bacteria</taxon>
        <taxon>Pseudomonadati</taxon>
        <taxon>Pseudomonadota</taxon>
        <taxon>Gammaproteobacteria</taxon>
        <taxon>Enterobacterales</taxon>
        <taxon>Morganellaceae</taxon>
        <taxon>Photorhabdus</taxon>
    </lineage>
</organism>
<keyword evidence="1" id="KW-1133">Transmembrane helix</keyword>
<dbReference type="Proteomes" id="UP000034866">
    <property type="component" value="Chromosome"/>
</dbReference>
<sequence>MSKRWYMLTCLIPLAYLYVTVNYAAYWMVKNVYFNSAAKGFNIFNGTISIVMVILGVVIMVSSIMQWLKLWRARSANNPVEVLSN</sequence>
<evidence type="ECO:0000313" key="2">
    <source>
        <dbReference type="EMBL" id="AKH63684.1"/>
    </source>
</evidence>
<dbReference type="PATRIC" id="fig|230089.6.peg.2303"/>
<gene>
    <name evidence="2" type="ORF">VY86_10400</name>
</gene>
<name>A0A0F7LKI9_9GAMM</name>
<keyword evidence="1" id="KW-0472">Membrane</keyword>
<reference evidence="2 3" key="1">
    <citation type="journal article" date="2015" name="J. Biotechnol.">
        <title>Complete genome sequence of Photorhabdus temperata subsp. thracensis 39-8(T), an entomopathogenic bacterium for the improved commercial bioinsecticide.</title>
        <authorList>
            <person name="Kwak Y."/>
            <person name="Shin J.H."/>
        </authorList>
    </citation>
    <scope>NUCLEOTIDE SEQUENCE [LARGE SCALE GENOMIC DNA]</scope>
    <source>
        <strain evidence="2 3">DSM 15199</strain>
    </source>
</reference>
<evidence type="ECO:0000256" key="1">
    <source>
        <dbReference type="SAM" id="Phobius"/>
    </source>
</evidence>
<dbReference type="AlphaFoldDB" id="A0A0F7LKI9"/>
<feature type="transmembrane region" description="Helical" evidence="1">
    <location>
        <begin position="5"/>
        <end position="28"/>
    </location>
</feature>
<evidence type="ECO:0000313" key="3">
    <source>
        <dbReference type="Proteomes" id="UP000034866"/>
    </source>
</evidence>
<dbReference type="EMBL" id="CP011104">
    <property type="protein sequence ID" value="AKH63684.1"/>
    <property type="molecule type" value="Genomic_DNA"/>
</dbReference>
<keyword evidence="1" id="KW-0812">Transmembrane</keyword>